<sequence length="119" mass="14045">MKEIQPLFIQINTFRRFLLTRPLYIMVTPEKKLNKKSQNWHRNQAIWAKNRSSDRNRLIKSGRTSRRFCPNIGPIQAKRADVSAESSARCPDFCRPKEEKRLFLTGMKTTEVLKCEVIH</sequence>
<dbReference type="EMBL" id="ACBW01000219">
    <property type="protein sequence ID" value="EEF77970.1"/>
    <property type="molecule type" value="Genomic_DNA"/>
</dbReference>
<dbReference type="Proteomes" id="UP000014073">
    <property type="component" value="Unassembled WGS sequence"/>
</dbReference>
<reference evidence="1 2" key="1">
    <citation type="submission" date="2008-12" db="EMBL/GenBank/DDBJ databases">
        <authorList>
            <person name="Fulton L."/>
            <person name="Clifton S."/>
            <person name="Fulton B."/>
            <person name="Xu J."/>
            <person name="Minx P."/>
            <person name="Pepin K.H."/>
            <person name="Johnson M."/>
            <person name="Bhonagiri V."/>
            <person name="Nash W.E."/>
            <person name="Mardis E.R."/>
            <person name="Wilson R.K."/>
        </authorList>
    </citation>
    <scope>NUCLEOTIDE SEQUENCE [LARGE SCALE GENOMIC DNA]</scope>
    <source>
        <strain evidence="1 2">DSM 18228</strain>
    </source>
</reference>
<comment type="caution">
    <text evidence="1">The sequence shown here is derived from an EMBL/GenBank/DDBJ whole genome shotgun (WGS) entry which is preliminary data.</text>
</comment>
<dbReference type="HOGENOM" id="CLU_2056600_0_0_10"/>
<accession>S0FCW2</accession>
<proteinExistence type="predicted"/>
<evidence type="ECO:0000313" key="2">
    <source>
        <dbReference type="Proteomes" id="UP000014073"/>
    </source>
</evidence>
<name>S0FCW2_9BACT</name>
<evidence type="ECO:0000313" key="1">
    <source>
        <dbReference type="EMBL" id="EEF77970.1"/>
    </source>
</evidence>
<gene>
    <name evidence="1" type="ORF">BACCOPRO_03493</name>
</gene>
<keyword evidence="2" id="KW-1185">Reference proteome</keyword>
<dbReference type="AlphaFoldDB" id="S0FCW2"/>
<organism evidence="1 2">
    <name type="scientific">Phocaeicola coprophilus DSM 18228 = JCM 13818</name>
    <dbReference type="NCBI Taxonomy" id="547042"/>
    <lineage>
        <taxon>Bacteria</taxon>
        <taxon>Pseudomonadati</taxon>
        <taxon>Bacteroidota</taxon>
        <taxon>Bacteroidia</taxon>
        <taxon>Bacteroidales</taxon>
        <taxon>Bacteroidaceae</taxon>
        <taxon>Phocaeicola</taxon>
    </lineage>
</organism>
<protein>
    <submittedName>
        <fullName evidence="1">Uncharacterized protein</fullName>
    </submittedName>
</protein>